<feature type="transmembrane region" description="Helical" evidence="8">
    <location>
        <begin position="68"/>
        <end position="90"/>
    </location>
</feature>
<keyword evidence="5 8" id="KW-1133">Transmembrane helix</keyword>
<dbReference type="Proteomes" id="UP001295444">
    <property type="component" value="Chromosome 04"/>
</dbReference>
<proteinExistence type="inferred from homology"/>
<dbReference type="InterPro" id="IPR004752">
    <property type="entry name" value="AmpG_permease/AT-1"/>
</dbReference>
<dbReference type="PANTHER" id="PTHR12778:SF10">
    <property type="entry name" value="MAJOR FACILITATOR SUPERFAMILY DOMAIN-CONTAINING PROTEIN 3"/>
    <property type="match status" value="1"/>
</dbReference>
<keyword evidence="3" id="KW-0813">Transport</keyword>
<dbReference type="Gene3D" id="1.20.1250.20">
    <property type="entry name" value="MFS general substrate transporter like domains"/>
    <property type="match status" value="1"/>
</dbReference>
<feature type="transmembrane region" description="Helical" evidence="8">
    <location>
        <begin position="161"/>
        <end position="181"/>
    </location>
</feature>
<dbReference type="SUPFAM" id="SSF103473">
    <property type="entry name" value="MFS general substrate transporter"/>
    <property type="match status" value="1"/>
</dbReference>
<evidence type="ECO:0000256" key="2">
    <source>
        <dbReference type="ARBA" id="ARBA00008335"/>
    </source>
</evidence>
<evidence type="ECO:0000256" key="4">
    <source>
        <dbReference type="ARBA" id="ARBA00022692"/>
    </source>
</evidence>
<dbReference type="InterPro" id="IPR011701">
    <property type="entry name" value="MFS"/>
</dbReference>
<evidence type="ECO:0000256" key="8">
    <source>
        <dbReference type="SAM" id="Phobius"/>
    </source>
</evidence>
<feature type="transmembrane region" description="Helical" evidence="8">
    <location>
        <begin position="284"/>
        <end position="303"/>
    </location>
</feature>
<dbReference type="PANTHER" id="PTHR12778">
    <property type="entry name" value="SOLUTE CARRIER FAMILY 33 ACETYL-COA TRANSPORTER -RELATED"/>
    <property type="match status" value="1"/>
</dbReference>
<name>A0AAD1S4R5_PELCU</name>
<evidence type="ECO:0000313" key="9">
    <source>
        <dbReference type="EMBL" id="CAH2286340.1"/>
    </source>
</evidence>
<comment type="similarity">
    <text evidence="2">Belongs to the major facilitator superfamily.</text>
</comment>
<evidence type="ECO:0000256" key="7">
    <source>
        <dbReference type="ARBA" id="ARBA00069953"/>
    </source>
</evidence>
<keyword evidence="6 8" id="KW-0472">Membrane</keyword>
<dbReference type="Pfam" id="PF07690">
    <property type="entry name" value="MFS_1"/>
    <property type="match status" value="1"/>
</dbReference>
<dbReference type="FunFam" id="1.20.1250.20:FF:000176">
    <property type="entry name" value="Major facilitator superfamily domain containing 3"/>
    <property type="match status" value="1"/>
</dbReference>
<evidence type="ECO:0000256" key="6">
    <source>
        <dbReference type="ARBA" id="ARBA00023136"/>
    </source>
</evidence>
<dbReference type="GO" id="GO:0022857">
    <property type="term" value="F:transmembrane transporter activity"/>
    <property type="evidence" value="ECO:0007669"/>
    <property type="project" value="InterPro"/>
</dbReference>
<feature type="transmembrane region" description="Helical" evidence="8">
    <location>
        <begin position="376"/>
        <end position="395"/>
    </location>
</feature>
<sequence>MTSTYITLGILYLVQGFPYGIQSGLLPVLLRTQGLSLSQIGLTRVLYLPWLLKVLWSPLVDGHLSRRVWLRLSTGGLCICCLLCSLLPSGATFTPLAWLLLLMHVFSSLQDVALDAVSVAVLTREQVGVGNSLQVVAYKLGSVLAGGGSLTLLEALGWRPIFLLLAAAYFLAVLCVGARVLQSEESAKREELKDPYSKVGLREVIRKVLWVPGTMWTCGYVLMYKLGEQGSLSMVPLLLLDQGVSAAELGVFSGIISVVLSIAGSVFGGALLTKDRYLPSLLRTTLCLRSLCLVLQTMLLRALRPDARLLHVCILLSLVLQHFLAGIITTVTFSLMMHCTQQADKSIQATHYSLLSSLEVLGKVCFSAISGLLVDYLGVSVSFSLFIVFSCLPVLHLQSTPPTLK</sequence>
<feature type="transmembrane region" description="Helical" evidence="8">
    <location>
        <begin position="349"/>
        <end position="370"/>
    </location>
</feature>
<feature type="transmembrane region" description="Helical" evidence="8">
    <location>
        <begin position="246"/>
        <end position="272"/>
    </location>
</feature>
<reference evidence="9" key="1">
    <citation type="submission" date="2022-03" db="EMBL/GenBank/DDBJ databases">
        <authorList>
            <person name="Alioto T."/>
            <person name="Alioto T."/>
            <person name="Gomez Garrido J."/>
        </authorList>
    </citation>
    <scope>NUCLEOTIDE SEQUENCE</scope>
</reference>
<comment type="subcellular location">
    <subcellularLocation>
        <location evidence="1">Membrane</location>
        <topology evidence="1">Multi-pass membrane protein</topology>
    </subcellularLocation>
</comment>
<protein>
    <recommendedName>
        <fullName evidence="7">Major facilitator superfamily domain-containing protein 3</fullName>
    </recommendedName>
</protein>
<dbReference type="CDD" id="cd17485">
    <property type="entry name" value="MFS_MFSD3"/>
    <property type="match status" value="1"/>
</dbReference>
<organism evidence="9 10">
    <name type="scientific">Pelobates cultripes</name>
    <name type="common">Western spadefoot toad</name>
    <dbReference type="NCBI Taxonomy" id="61616"/>
    <lineage>
        <taxon>Eukaryota</taxon>
        <taxon>Metazoa</taxon>
        <taxon>Chordata</taxon>
        <taxon>Craniata</taxon>
        <taxon>Vertebrata</taxon>
        <taxon>Euteleostomi</taxon>
        <taxon>Amphibia</taxon>
        <taxon>Batrachia</taxon>
        <taxon>Anura</taxon>
        <taxon>Pelobatoidea</taxon>
        <taxon>Pelobatidae</taxon>
        <taxon>Pelobates</taxon>
    </lineage>
</organism>
<feature type="transmembrane region" description="Helical" evidence="8">
    <location>
        <begin position="309"/>
        <end position="337"/>
    </location>
</feature>
<keyword evidence="10" id="KW-1185">Reference proteome</keyword>
<dbReference type="AlphaFoldDB" id="A0AAD1S4R5"/>
<evidence type="ECO:0000313" key="10">
    <source>
        <dbReference type="Proteomes" id="UP001295444"/>
    </source>
</evidence>
<gene>
    <name evidence="9" type="ORF">PECUL_23A022346</name>
</gene>
<evidence type="ECO:0000256" key="1">
    <source>
        <dbReference type="ARBA" id="ARBA00004141"/>
    </source>
</evidence>
<dbReference type="InterPro" id="IPR036259">
    <property type="entry name" value="MFS_trans_sf"/>
</dbReference>
<dbReference type="GO" id="GO:0016020">
    <property type="term" value="C:membrane"/>
    <property type="evidence" value="ECO:0007669"/>
    <property type="project" value="UniProtKB-SubCell"/>
</dbReference>
<evidence type="ECO:0000256" key="5">
    <source>
        <dbReference type="ARBA" id="ARBA00022989"/>
    </source>
</evidence>
<keyword evidence="4 8" id="KW-0812">Transmembrane</keyword>
<dbReference type="EMBL" id="OW240915">
    <property type="protein sequence ID" value="CAH2286340.1"/>
    <property type="molecule type" value="Genomic_DNA"/>
</dbReference>
<accession>A0AAD1S4R5</accession>
<evidence type="ECO:0000256" key="3">
    <source>
        <dbReference type="ARBA" id="ARBA00022448"/>
    </source>
</evidence>